<feature type="transmembrane region" description="Helical" evidence="9">
    <location>
        <begin position="444"/>
        <end position="463"/>
    </location>
</feature>
<keyword evidence="6 9" id="KW-0472">Membrane</keyword>
<protein>
    <recommendedName>
        <fullName evidence="9">Chloride channel protein</fullName>
    </recommendedName>
</protein>
<comment type="caution">
    <text evidence="12">The sequence shown here is derived from an EMBL/GenBank/DDBJ whole genome shotgun (WGS) entry which is preliminary data.</text>
</comment>
<dbReference type="EMBL" id="MCFD01000007">
    <property type="protein sequence ID" value="ORX69376.1"/>
    <property type="molecule type" value="Genomic_DNA"/>
</dbReference>
<comment type="similarity">
    <text evidence="9">Belongs to the chloride channel (TC 2.A.49) family.</text>
</comment>
<dbReference type="GO" id="GO:0005783">
    <property type="term" value="C:endoplasmic reticulum"/>
    <property type="evidence" value="ECO:0007669"/>
    <property type="project" value="TreeGrafter"/>
</dbReference>
<feature type="domain" description="CBS" evidence="11">
    <location>
        <begin position="680"/>
        <end position="736"/>
    </location>
</feature>
<dbReference type="GO" id="GO:0006878">
    <property type="term" value="P:intracellular copper ion homeostasis"/>
    <property type="evidence" value="ECO:0007669"/>
    <property type="project" value="TreeGrafter"/>
</dbReference>
<dbReference type="PROSITE" id="PS51371">
    <property type="entry name" value="CBS"/>
    <property type="match status" value="2"/>
</dbReference>
<dbReference type="GO" id="GO:0005886">
    <property type="term" value="C:plasma membrane"/>
    <property type="evidence" value="ECO:0007669"/>
    <property type="project" value="TreeGrafter"/>
</dbReference>
<feature type="transmembrane region" description="Helical" evidence="9">
    <location>
        <begin position="416"/>
        <end position="437"/>
    </location>
</feature>
<organism evidence="12 13">
    <name type="scientific">Linderina pennispora</name>
    <dbReference type="NCBI Taxonomy" id="61395"/>
    <lineage>
        <taxon>Eukaryota</taxon>
        <taxon>Fungi</taxon>
        <taxon>Fungi incertae sedis</taxon>
        <taxon>Zoopagomycota</taxon>
        <taxon>Kickxellomycotina</taxon>
        <taxon>Kickxellomycetes</taxon>
        <taxon>Kickxellales</taxon>
        <taxon>Kickxellaceae</taxon>
        <taxon>Linderina</taxon>
    </lineage>
</organism>
<reference evidence="12 13" key="1">
    <citation type="submission" date="2016-07" db="EMBL/GenBank/DDBJ databases">
        <title>Pervasive Adenine N6-methylation of Active Genes in Fungi.</title>
        <authorList>
            <consortium name="DOE Joint Genome Institute"/>
            <person name="Mondo S.J."/>
            <person name="Dannebaum R.O."/>
            <person name="Kuo R.C."/>
            <person name="Labutti K."/>
            <person name="Haridas S."/>
            <person name="Kuo A."/>
            <person name="Salamov A."/>
            <person name="Ahrendt S.R."/>
            <person name="Lipzen A."/>
            <person name="Sullivan W."/>
            <person name="Andreopoulos W.B."/>
            <person name="Clum A."/>
            <person name="Lindquist E."/>
            <person name="Daum C."/>
            <person name="Ramamoorthy G.K."/>
            <person name="Gryganskyi A."/>
            <person name="Culley D."/>
            <person name="Magnuson J.K."/>
            <person name="James T.Y."/>
            <person name="O'Malley M.A."/>
            <person name="Stajich J.E."/>
            <person name="Spatafora J.W."/>
            <person name="Visel A."/>
            <person name="Grigoriev I.V."/>
        </authorList>
    </citation>
    <scope>NUCLEOTIDE SEQUENCE [LARGE SCALE GENOMIC DNA]</scope>
    <source>
        <strain evidence="12 13">ATCC 12442</strain>
    </source>
</reference>
<feature type="transmembrane region" description="Helical" evidence="9">
    <location>
        <begin position="146"/>
        <end position="168"/>
    </location>
</feature>
<feature type="region of interest" description="Disordered" evidence="10">
    <location>
        <begin position="1"/>
        <end position="28"/>
    </location>
</feature>
<evidence type="ECO:0000313" key="12">
    <source>
        <dbReference type="EMBL" id="ORX69376.1"/>
    </source>
</evidence>
<dbReference type="FunFam" id="1.10.3080.10:FF:000011">
    <property type="entry name" value="Chloride channel protein"/>
    <property type="match status" value="1"/>
</dbReference>
<feature type="transmembrane region" description="Helical" evidence="9">
    <location>
        <begin position="74"/>
        <end position="96"/>
    </location>
</feature>
<evidence type="ECO:0000313" key="13">
    <source>
        <dbReference type="Proteomes" id="UP000193922"/>
    </source>
</evidence>
<dbReference type="CDD" id="cd03684">
    <property type="entry name" value="ClC_3_like"/>
    <property type="match status" value="1"/>
</dbReference>
<evidence type="ECO:0000259" key="11">
    <source>
        <dbReference type="PROSITE" id="PS51371"/>
    </source>
</evidence>
<evidence type="ECO:0000256" key="3">
    <source>
        <dbReference type="ARBA" id="ARBA00022692"/>
    </source>
</evidence>
<gene>
    <name evidence="12" type="ORF">DL89DRAFT_267613</name>
</gene>
<dbReference type="SMART" id="SM00116">
    <property type="entry name" value="CBS"/>
    <property type="match status" value="2"/>
</dbReference>
<dbReference type="Pfam" id="PF00571">
    <property type="entry name" value="CBS"/>
    <property type="match status" value="1"/>
</dbReference>
<keyword evidence="13" id="KW-1185">Reference proteome</keyword>
<evidence type="ECO:0000256" key="5">
    <source>
        <dbReference type="ARBA" id="ARBA00023065"/>
    </source>
</evidence>
<dbReference type="InterPro" id="IPR001807">
    <property type="entry name" value="ClC"/>
</dbReference>
<keyword evidence="3 9" id="KW-0812">Transmembrane</keyword>
<accession>A0A1Y1W815</accession>
<feature type="domain" description="CBS" evidence="11">
    <location>
        <begin position="574"/>
        <end position="637"/>
    </location>
</feature>
<keyword evidence="7 9" id="KW-0868">Chloride</keyword>
<dbReference type="AlphaFoldDB" id="A0A1Y1W815"/>
<name>A0A1Y1W815_9FUNG</name>
<dbReference type="SUPFAM" id="SSF54631">
    <property type="entry name" value="CBS-domain pair"/>
    <property type="match status" value="1"/>
</dbReference>
<dbReference type="Gene3D" id="1.10.3080.10">
    <property type="entry name" value="Clc chloride channel"/>
    <property type="match status" value="1"/>
</dbReference>
<dbReference type="GeneID" id="63804218"/>
<dbReference type="GO" id="GO:0000324">
    <property type="term" value="C:fungal-type vacuole"/>
    <property type="evidence" value="ECO:0007669"/>
    <property type="project" value="TreeGrafter"/>
</dbReference>
<evidence type="ECO:0000256" key="8">
    <source>
        <dbReference type="PROSITE-ProRule" id="PRU00703"/>
    </source>
</evidence>
<sequence>MDSTTRSLHNRHSGQLTRRAAPSQEPKSTARFDEFTTVDWIENDSKERRRLHTLWTHLGSGPLAWLRLAYESTVAWIVVLLVGMFIGVNTALISIITEWLSDTKLGVCSSAWWLNENFCCWETPDSDVCEDWITWDRVILGHDYVFVRWLAFVVIGTLIATTCALLVREYAPLAAGSGLPEIKSILGGFVIRGFMGGWTLMMKSIGLAMAVASGLSVGKEGPAVHMGCCVGNVVSRNFSKYRRNYARQREIISAAAAAGVAVAFGSPIGGVLFSLEDLSSHFPLKTMWRSFFCALIATVSLQAMNPFRTGKLVMFQATYDRDWHFFEILFFVILGVFGGVYGGVCIRLNLKVTAFRKKYLAHHVVKEVAVLALVTTAITFTNKYTQQDMGELLSYLLRECKQGDWGGICVAENSSWVIWGLLMATLIRAVGTICAYGCKIPCGIFVPSMAVGATFGRMLGIVAQSMHRAYPKSALFSQCAPDTPCITPATYAFLGAAAALCGVTKVTVAVVVIMYELTGALNFIVPTVIVVMVARVIGDAIVEGGISEQLILLNGLPFFDEEVDLLDTPVASIMRMDVQMLPANGIQYGELRQLLDDTQNIKGFPVVDNIHDVRLVGYVQRDALVRALLSVRTAGDTATFSFGSSSSGESTIETSPYTAEATLDSDLQHPSSVTNLSSLVNTSPITVSPRTAADTVLEIFRKLGPRVILVENEDGQLAGLLTRKDVLRHVRRLHDEENASEQRAAHDGYSQL</sequence>
<dbReference type="PRINTS" id="PR00762">
    <property type="entry name" value="CLCHANNEL"/>
</dbReference>
<dbReference type="GO" id="GO:0005794">
    <property type="term" value="C:Golgi apparatus"/>
    <property type="evidence" value="ECO:0007669"/>
    <property type="project" value="TreeGrafter"/>
</dbReference>
<comment type="subcellular location">
    <subcellularLocation>
        <location evidence="1 9">Membrane</location>
        <topology evidence="1 9">Multi-pass membrane protein</topology>
    </subcellularLocation>
</comment>
<dbReference type="InterPro" id="IPR000644">
    <property type="entry name" value="CBS_dom"/>
</dbReference>
<feature type="transmembrane region" description="Helical" evidence="9">
    <location>
        <begin position="360"/>
        <end position="380"/>
    </location>
</feature>
<keyword evidence="8" id="KW-0129">CBS domain</keyword>
<comment type="caution">
    <text evidence="9">Lacks conserved residue(s) required for the propagation of feature annotation.</text>
</comment>
<evidence type="ECO:0000256" key="9">
    <source>
        <dbReference type="RuleBase" id="RU361221"/>
    </source>
</evidence>
<dbReference type="Proteomes" id="UP000193922">
    <property type="component" value="Unassembled WGS sequence"/>
</dbReference>
<dbReference type="SUPFAM" id="SSF81340">
    <property type="entry name" value="Clc chloride channel"/>
    <property type="match status" value="1"/>
</dbReference>
<dbReference type="Gene3D" id="3.10.580.10">
    <property type="entry name" value="CBS-domain"/>
    <property type="match status" value="1"/>
</dbReference>
<feature type="transmembrane region" description="Helical" evidence="9">
    <location>
        <begin position="251"/>
        <end position="275"/>
    </location>
</feature>
<evidence type="ECO:0000256" key="7">
    <source>
        <dbReference type="ARBA" id="ARBA00023214"/>
    </source>
</evidence>
<keyword evidence="5 9" id="KW-0406">Ion transport</keyword>
<evidence type="ECO:0000256" key="4">
    <source>
        <dbReference type="ARBA" id="ARBA00022989"/>
    </source>
</evidence>
<dbReference type="PANTHER" id="PTHR45711">
    <property type="entry name" value="CHLORIDE CHANNEL PROTEIN"/>
    <property type="match status" value="1"/>
</dbReference>
<evidence type="ECO:0000256" key="1">
    <source>
        <dbReference type="ARBA" id="ARBA00004141"/>
    </source>
</evidence>
<evidence type="ECO:0000256" key="6">
    <source>
        <dbReference type="ARBA" id="ARBA00023136"/>
    </source>
</evidence>
<dbReference type="InterPro" id="IPR046342">
    <property type="entry name" value="CBS_dom_sf"/>
</dbReference>
<dbReference type="STRING" id="61395.A0A1Y1W815"/>
<dbReference type="GO" id="GO:0005247">
    <property type="term" value="F:voltage-gated chloride channel activity"/>
    <property type="evidence" value="ECO:0007669"/>
    <property type="project" value="TreeGrafter"/>
</dbReference>
<keyword evidence="2 9" id="KW-0813">Transport</keyword>
<dbReference type="PANTHER" id="PTHR45711:SF9">
    <property type="entry name" value="ANION_PROTON EXCHANGE TRANSPORTER GEF1"/>
    <property type="match status" value="1"/>
</dbReference>
<evidence type="ECO:0000256" key="2">
    <source>
        <dbReference type="ARBA" id="ARBA00022448"/>
    </source>
</evidence>
<evidence type="ECO:0000256" key="10">
    <source>
        <dbReference type="SAM" id="MobiDB-lite"/>
    </source>
</evidence>
<dbReference type="OrthoDB" id="44789at2759"/>
<dbReference type="InterPro" id="IPR014743">
    <property type="entry name" value="Cl-channel_core"/>
</dbReference>
<feature type="transmembrane region" description="Helical" evidence="9">
    <location>
        <begin position="520"/>
        <end position="538"/>
    </location>
</feature>
<dbReference type="GO" id="GO:0006879">
    <property type="term" value="P:intracellular iron ion homeostasis"/>
    <property type="evidence" value="ECO:0007669"/>
    <property type="project" value="TreeGrafter"/>
</dbReference>
<dbReference type="CDD" id="cd04591">
    <property type="entry name" value="CBS_pair_voltage-gated_CLC_euk_bac"/>
    <property type="match status" value="1"/>
</dbReference>
<keyword evidence="4 9" id="KW-1133">Transmembrane helix</keyword>
<feature type="transmembrane region" description="Helical" evidence="9">
    <location>
        <begin position="491"/>
        <end position="513"/>
    </location>
</feature>
<dbReference type="GO" id="GO:0005769">
    <property type="term" value="C:early endosome"/>
    <property type="evidence" value="ECO:0007669"/>
    <property type="project" value="TreeGrafter"/>
</dbReference>
<dbReference type="Pfam" id="PF00654">
    <property type="entry name" value="Voltage_CLC"/>
    <property type="match status" value="1"/>
</dbReference>
<feature type="transmembrane region" description="Helical" evidence="9">
    <location>
        <begin position="324"/>
        <end position="348"/>
    </location>
</feature>
<proteinExistence type="inferred from homology"/>
<dbReference type="RefSeq" id="XP_040743064.1">
    <property type="nucleotide sequence ID" value="XM_040887570.1"/>
</dbReference>